<accession>A0AB39HNW1</accession>
<proteinExistence type="inferred from homology"/>
<dbReference type="RefSeq" id="WP_368654557.1">
    <property type="nucleotide sequence ID" value="NZ_CP162599.1"/>
</dbReference>
<dbReference type="EMBL" id="CP162599">
    <property type="protein sequence ID" value="XDK33879.1"/>
    <property type="molecule type" value="Genomic_DNA"/>
</dbReference>
<comment type="subcellular location">
    <subcellularLocation>
        <location evidence="1">Cell membrane</location>
        <topology evidence="1">Lipid-anchor</topology>
    </subcellularLocation>
</comment>
<reference evidence="8" key="1">
    <citation type="submission" date="2024-07" db="EMBL/GenBank/DDBJ databases">
        <title>Halotolerant mesophilic bacterium Ornithinibacillus sp. 4-3, sp. nov., isolated from soil.</title>
        <authorList>
            <person name="Sidarenka A.V."/>
            <person name="Guliayeva D.E."/>
            <person name="Leanovich S.I."/>
            <person name="Hileuskaya K.S."/>
            <person name="Akhremchuk A.E."/>
            <person name="Sikolenko M.A."/>
            <person name="Valentovich L.N."/>
        </authorList>
    </citation>
    <scope>NUCLEOTIDE SEQUENCE</scope>
    <source>
        <strain evidence="8">4-3</strain>
    </source>
</reference>
<dbReference type="SUPFAM" id="SSF53822">
    <property type="entry name" value="Periplasmic binding protein-like I"/>
    <property type="match status" value="1"/>
</dbReference>
<evidence type="ECO:0000256" key="6">
    <source>
        <dbReference type="ARBA" id="ARBA00023288"/>
    </source>
</evidence>
<evidence type="ECO:0000256" key="4">
    <source>
        <dbReference type="ARBA" id="ARBA00022729"/>
    </source>
</evidence>
<evidence type="ECO:0000256" key="5">
    <source>
        <dbReference type="ARBA" id="ARBA00023136"/>
    </source>
</evidence>
<dbReference type="InterPro" id="IPR003760">
    <property type="entry name" value="PnrA-like"/>
</dbReference>
<keyword evidence="4" id="KW-0732">Signal</keyword>
<evidence type="ECO:0000259" key="7">
    <source>
        <dbReference type="Pfam" id="PF02608"/>
    </source>
</evidence>
<evidence type="ECO:0000313" key="8">
    <source>
        <dbReference type="EMBL" id="XDK33879.1"/>
    </source>
</evidence>
<evidence type="ECO:0000256" key="2">
    <source>
        <dbReference type="ARBA" id="ARBA00008610"/>
    </source>
</evidence>
<evidence type="ECO:0000256" key="3">
    <source>
        <dbReference type="ARBA" id="ARBA00022475"/>
    </source>
</evidence>
<protein>
    <submittedName>
        <fullName evidence="8">BMP family ABC transporter substrate-binding protein</fullName>
    </submittedName>
</protein>
<keyword evidence="3" id="KW-1003">Cell membrane</keyword>
<comment type="similarity">
    <text evidence="2">Belongs to the BMP lipoprotein family.</text>
</comment>
<dbReference type="Gene3D" id="3.40.50.2300">
    <property type="match status" value="2"/>
</dbReference>
<name>A0AB39HNW1_9BACI</name>
<keyword evidence="5" id="KW-0472">Membrane</keyword>
<dbReference type="InterPro" id="IPR028082">
    <property type="entry name" value="Peripla_BP_I"/>
</dbReference>
<dbReference type="Pfam" id="PF02608">
    <property type="entry name" value="Bmp"/>
    <property type="match status" value="1"/>
</dbReference>
<gene>
    <name evidence="8" type="ORF">AB4Y30_05860</name>
</gene>
<evidence type="ECO:0000256" key="1">
    <source>
        <dbReference type="ARBA" id="ARBA00004193"/>
    </source>
</evidence>
<dbReference type="InterPro" id="IPR050957">
    <property type="entry name" value="BMP_lipoprotein"/>
</dbReference>
<sequence>MRKFCLVFIGCCFLLVGCSNNDPDLHIQRVGMLVENEIDTHLWNQKGEAGLEAIKDEFGVRGFIVEEVSTIYDAWEAVDSLVDRGVNLIFGHSSIYGEYFMEIANQYPGVHFVYFNGNYAANNITSLNFNSHAAGFFAGMIASAMSETKQIGIIAAYEWQPEVEGFYEGAKYFDSQIRVHVNYVNNWNSFDAAIETYEKMRKENVDVFYPAGDMYSAEVIQLAEEDGVYTIGFVDDQMDISRESILTSTIQDVDKLYLHIAHKFNDEELSGGIRTYGMQEGFIYLGEYNSKVPQDIVEMVEAHIETYLETNYLPNEN</sequence>
<dbReference type="GO" id="GO:0005886">
    <property type="term" value="C:plasma membrane"/>
    <property type="evidence" value="ECO:0007669"/>
    <property type="project" value="UniProtKB-SubCell"/>
</dbReference>
<organism evidence="8">
    <name type="scientific">Ornithinibacillus sp. 4-3</name>
    <dbReference type="NCBI Taxonomy" id="3231488"/>
    <lineage>
        <taxon>Bacteria</taxon>
        <taxon>Bacillati</taxon>
        <taxon>Bacillota</taxon>
        <taxon>Bacilli</taxon>
        <taxon>Bacillales</taxon>
        <taxon>Bacillaceae</taxon>
        <taxon>Ornithinibacillus</taxon>
    </lineage>
</organism>
<dbReference type="PANTHER" id="PTHR34296">
    <property type="entry name" value="TRANSCRIPTIONAL ACTIVATOR PROTEIN MED"/>
    <property type="match status" value="1"/>
</dbReference>
<dbReference type="AlphaFoldDB" id="A0AB39HNW1"/>
<dbReference type="PROSITE" id="PS51257">
    <property type="entry name" value="PROKAR_LIPOPROTEIN"/>
    <property type="match status" value="1"/>
</dbReference>
<dbReference type="PANTHER" id="PTHR34296:SF2">
    <property type="entry name" value="ABC TRANSPORTER GUANOSINE-BINDING PROTEIN NUPN"/>
    <property type="match status" value="1"/>
</dbReference>
<keyword evidence="6" id="KW-0449">Lipoprotein</keyword>
<feature type="domain" description="ABC transporter substrate-binding protein PnrA-like" evidence="7">
    <location>
        <begin position="27"/>
        <end position="299"/>
    </location>
</feature>